<proteinExistence type="predicted"/>
<dbReference type="AlphaFoldDB" id="V6LU02"/>
<dbReference type="EMBL" id="KI546046">
    <property type="protein sequence ID" value="EST47161.1"/>
    <property type="molecule type" value="Genomic_DNA"/>
</dbReference>
<evidence type="ECO:0000313" key="3">
    <source>
        <dbReference type="Proteomes" id="UP000018208"/>
    </source>
</evidence>
<keyword evidence="3" id="KW-1185">Reference proteome</keyword>
<gene>
    <name evidence="1" type="ORF">SS50377_12672</name>
    <name evidence="2" type="ORF">SS50377_23293</name>
</gene>
<reference evidence="1 2" key="1">
    <citation type="journal article" date="2014" name="PLoS Genet.">
        <title>The Genome of Spironucleus salmonicida Highlights a Fish Pathogen Adapted to Fluctuating Environments.</title>
        <authorList>
            <person name="Xu F."/>
            <person name="Jerlstrom-Hultqvist J."/>
            <person name="Einarsson E."/>
            <person name="Astvaldsson A."/>
            <person name="Svard S.G."/>
            <person name="Andersson J.O."/>
        </authorList>
    </citation>
    <scope>NUCLEOTIDE SEQUENCE</scope>
    <source>
        <strain evidence="2">ATCC 50377</strain>
    </source>
</reference>
<sequence>MHPFIQHFNNELKPATLLTTFQQCSQVIKTLNHLLQLPTLSTLELKIYHADFPGLSKITFQQLQIVYEHYSSAPLDPKASSSQLLLQAMSILQFLASLRRYLNADNEPLLISAQSFQFTSKYKELTGLGDISFEIAKLQNQLFGAIQVQEEPFSDVLSKLESIFAQLQQAATIASGKDQTLLENLNYIIKRQNAGQLLFNFVSPLGCEIQLQESELLAFSKIVQFYFTPQGMRCGTNCLAILQNIVLQLSNIVGIPVVEGTFQLILATAEQQLFSIVEVNKQQFMSYFNLMIIGRLHVYTEKEFYVQAVGACDVVVKIMQWAFPSSRDFKTFHDILQWFRHFIKPYFHDKIHNYKQVKYNNVEFYDNDLKRFIKDIDGVRDGFGFIFKTWLMCKSMFQSQRSILQGLVSLLFEIKRPNGMCIEKKVYLSIEAQDLELIGDEYDVDVILSKVGLMMVK</sequence>
<organism evidence="1">
    <name type="scientific">Spironucleus salmonicida</name>
    <dbReference type="NCBI Taxonomy" id="348837"/>
    <lineage>
        <taxon>Eukaryota</taxon>
        <taxon>Metamonada</taxon>
        <taxon>Diplomonadida</taxon>
        <taxon>Hexamitidae</taxon>
        <taxon>Hexamitinae</taxon>
        <taxon>Spironucleus</taxon>
    </lineage>
</organism>
<reference evidence="2" key="2">
    <citation type="submission" date="2020-12" db="EMBL/GenBank/DDBJ databases">
        <title>New Spironucleus salmonicida genome in near-complete chromosomes.</title>
        <authorList>
            <person name="Xu F."/>
            <person name="Kurt Z."/>
            <person name="Jimenez-Gonzalez A."/>
            <person name="Astvaldsson A."/>
            <person name="Andersson J.O."/>
            <person name="Svard S.G."/>
        </authorList>
    </citation>
    <scope>NUCLEOTIDE SEQUENCE</scope>
    <source>
        <strain evidence="2">ATCC 50377</strain>
    </source>
</reference>
<dbReference type="VEuPathDB" id="GiardiaDB:SS50377_23293"/>
<dbReference type="EMBL" id="AUWU02000003">
    <property type="protein sequence ID" value="KAH0575653.1"/>
    <property type="molecule type" value="Genomic_DNA"/>
</dbReference>
<protein>
    <submittedName>
        <fullName evidence="1">Uncharacterized protein</fullName>
    </submittedName>
</protein>
<accession>V6LU02</accession>
<evidence type="ECO:0000313" key="2">
    <source>
        <dbReference type="EMBL" id="KAH0575653.1"/>
    </source>
</evidence>
<dbReference type="Proteomes" id="UP000018208">
    <property type="component" value="Unassembled WGS sequence"/>
</dbReference>
<name>V6LU02_9EUKA</name>
<evidence type="ECO:0000313" key="1">
    <source>
        <dbReference type="EMBL" id="EST47161.1"/>
    </source>
</evidence>